<proteinExistence type="predicted"/>
<dbReference type="PANTHER" id="PTHR45527:SF1">
    <property type="entry name" value="FATTY ACID SYNTHASE"/>
    <property type="match status" value="1"/>
</dbReference>
<name>A0ABS3VK10_MICEH</name>
<feature type="domain" description="Condensation" evidence="2">
    <location>
        <begin position="38"/>
        <end position="336"/>
    </location>
</feature>
<dbReference type="InterPro" id="IPR001242">
    <property type="entry name" value="Condensation_dom"/>
</dbReference>
<sequence>GVDLPAPESGTPVPLTAQQENFFGWMYATEELRDVGPISVAIRITDQFDVDRLARSLRVLVRRHESLRTVFTHRPGEHHAYVLPDCPPRVTVVRAAGADLAARLAEAAVRVRADREHGFDLNTGPLVRAIVVRVDEDDHVLGLAVHHLVFDGWSMGVLLRELGLVYSASRTGLPAGLPPLPIAYPDAVAWTRAQWPRTREFWRRHLDGAPNGIDPFPGRLPALRLRSASLEFRLGPADADRLRGYARDRGASMFMLAAAAWVAVLSRWSGASELVLMSPVPGRTRPEFAPLLGCLVQSLLLRLDTYADPSFDELLARVRDTALAAIDQQYYPYAEFYPRFPHAAWLRFESWGGSTHFPGLVSEPFELPRALDAEWATPDGEPDLGLPELAMQEQPDGSISGWLLWNAYAFERSTMDEITAVLVRLLRDLPERAGHRLAYLTDPDRPGPTAVTAPATPVPQVNATEAT</sequence>
<feature type="non-terminal residue" evidence="3">
    <location>
        <position position="1"/>
    </location>
</feature>
<evidence type="ECO:0000256" key="1">
    <source>
        <dbReference type="SAM" id="MobiDB-lite"/>
    </source>
</evidence>
<evidence type="ECO:0000313" key="4">
    <source>
        <dbReference type="Proteomes" id="UP000823521"/>
    </source>
</evidence>
<dbReference type="Pfam" id="PF00668">
    <property type="entry name" value="Condensation"/>
    <property type="match status" value="1"/>
</dbReference>
<dbReference type="SUPFAM" id="SSF52777">
    <property type="entry name" value="CoA-dependent acyltransferases"/>
    <property type="match status" value="2"/>
</dbReference>
<organism evidence="3 4">
    <name type="scientific">Micromonospora echinofusca</name>
    <dbReference type="NCBI Taxonomy" id="47858"/>
    <lineage>
        <taxon>Bacteria</taxon>
        <taxon>Bacillati</taxon>
        <taxon>Actinomycetota</taxon>
        <taxon>Actinomycetes</taxon>
        <taxon>Micromonosporales</taxon>
        <taxon>Micromonosporaceae</taxon>
        <taxon>Micromonospora</taxon>
    </lineage>
</organism>
<keyword evidence="4" id="KW-1185">Reference proteome</keyword>
<dbReference type="PANTHER" id="PTHR45527">
    <property type="entry name" value="NONRIBOSOMAL PEPTIDE SYNTHETASE"/>
    <property type="match status" value="1"/>
</dbReference>
<dbReference type="InterPro" id="IPR023213">
    <property type="entry name" value="CAT-like_dom_sf"/>
</dbReference>
<evidence type="ECO:0000313" key="3">
    <source>
        <dbReference type="EMBL" id="MBO4204850.1"/>
    </source>
</evidence>
<reference evidence="3 4" key="1">
    <citation type="submission" date="2019-12" db="EMBL/GenBank/DDBJ databases">
        <title>Whole genome sequencing of endophytic Actinobacterium Micromonospora sp. MPMI6T.</title>
        <authorList>
            <person name="Evv R."/>
            <person name="Podile A.R."/>
        </authorList>
    </citation>
    <scope>NUCLEOTIDE SEQUENCE [LARGE SCALE GENOMIC DNA]</scope>
    <source>
        <strain evidence="3 4">MPMI6</strain>
    </source>
</reference>
<dbReference type="Gene3D" id="3.30.559.30">
    <property type="entry name" value="Nonribosomal peptide synthetase, condensation domain"/>
    <property type="match status" value="1"/>
</dbReference>
<dbReference type="Gene3D" id="3.30.559.10">
    <property type="entry name" value="Chloramphenicol acetyltransferase-like domain"/>
    <property type="match status" value="1"/>
</dbReference>
<accession>A0ABS3VK10</accession>
<protein>
    <submittedName>
        <fullName evidence="3">Non-ribosomal peptide synthetase</fullName>
    </submittedName>
</protein>
<feature type="compositionally biased region" description="Low complexity" evidence="1">
    <location>
        <begin position="448"/>
        <end position="467"/>
    </location>
</feature>
<comment type="caution">
    <text evidence="3">The sequence shown here is derived from an EMBL/GenBank/DDBJ whole genome shotgun (WGS) entry which is preliminary data.</text>
</comment>
<gene>
    <name evidence="3" type="ORF">GSF22_02340</name>
</gene>
<dbReference type="RefSeq" id="WP_244365829.1">
    <property type="nucleotide sequence ID" value="NZ_WVUH01000007.1"/>
</dbReference>
<evidence type="ECO:0000259" key="2">
    <source>
        <dbReference type="Pfam" id="PF00668"/>
    </source>
</evidence>
<feature type="region of interest" description="Disordered" evidence="1">
    <location>
        <begin position="438"/>
        <end position="467"/>
    </location>
</feature>
<dbReference type="Proteomes" id="UP000823521">
    <property type="component" value="Unassembled WGS sequence"/>
</dbReference>
<dbReference type="EMBL" id="WVUH01000007">
    <property type="protein sequence ID" value="MBO4204850.1"/>
    <property type="molecule type" value="Genomic_DNA"/>
</dbReference>